<feature type="compositionally biased region" description="Polar residues" evidence="4">
    <location>
        <begin position="75"/>
        <end position="92"/>
    </location>
</feature>
<dbReference type="SUPFAM" id="SSF50044">
    <property type="entry name" value="SH3-domain"/>
    <property type="match status" value="1"/>
</dbReference>
<dbReference type="InterPro" id="IPR001452">
    <property type="entry name" value="SH3_domain"/>
</dbReference>
<keyword evidence="7" id="KW-1185">Reference proteome</keyword>
<dbReference type="SMART" id="SM00326">
    <property type="entry name" value="SH3"/>
    <property type="match status" value="1"/>
</dbReference>
<feature type="compositionally biased region" description="Low complexity" evidence="4">
    <location>
        <begin position="291"/>
        <end position="308"/>
    </location>
</feature>
<keyword evidence="1 3" id="KW-0728">SH3 domain</keyword>
<feature type="region of interest" description="Disordered" evidence="4">
    <location>
        <begin position="72"/>
        <end position="92"/>
    </location>
</feature>
<dbReference type="Gene3D" id="2.30.30.40">
    <property type="entry name" value="SH3 Domains"/>
    <property type="match status" value="1"/>
</dbReference>
<dbReference type="PROSITE" id="PS50002">
    <property type="entry name" value="SH3"/>
    <property type="match status" value="1"/>
</dbReference>
<evidence type="ECO:0000256" key="1">
    <source>
        <dbReference type="ARBA" id="ARBA00022443"/>
    </source>
</evidence>
<feature type="compositionally biased region" description="Basic and acidic residues" evidence="4">
    <location>
        <begin position="280"/>
        <end position="289"/>
    </location>
</feature>
<feature type="compositionally biased region" description="Basic and acidic residues" evidence="4">
    <location>
        <begin position="311"/>
        <end position="336"/>
    </location>
</feature>
<reference evidence="6 7" key="1">
    <citation type="journal article" date="2018" name="Sci. Rep.">
        <title>Genomic signatures of local adaptation to the degree of environmental predictability in rotifers.</title>
        <authorList>
            <person name="Franch-Gras L."/>
            <person name="Hahn C."/>
            <person name="Garcia-Roger E.M."/>
            <person name="Carmona M.J."/>
            <person name="Serra M."/>
            <person name="Gomez A."/>
        </authorList>
    </citation>
    <scope>NUCLEOTIDE SEQUENCE [LARGE SCALE GENOMIC DNA]</scope>
    <source>
        <strain evidence="6">HYR1</strain>
    </source>
</reference>
<evidence type="ECO:0000256" key="3">
    <source>
        <dbReference type="PROSITE-ProRule" id="PRU00192"/>
    </source>
</evidence>
<dbReference type="AlphaFoldDB" id="A0A3M7T6B8"/>
<comment type="caution">
    <text evidence="6">The sequence shown here is derived from an EMBL/GenBank/DDBJ whole genome shotgun (WGS) entry which is preliminary data.</text>
</comment>
<evidence type="ECO:0000313" key="7">
    <source>
        <dbReference type="Proteomes" id="UP000276133"/>
    </source>
</evidence>
<dbReference type="Pfam" id="PF00018">
    <property type="entry name" value="SH3_1"/>
    <property type="match status" value="1"/>
</dbReference>
<evidence type="ECO:0000256" key="4">
    <source>
        <dbReference type="SAM" id="MobiDB-lite"/>
    </source>
</evidence>
<evidence type="ECO:0000259" key="5">
    <source>
        <dbReference type="PROSITE" id="PS50002"/>
    </source>
</evidence>
<accession>A0A3M7T6B8</accession>
<feature type="region of interest" description="Disordered" evidence="4">
    <location>
        <begin position="106"/>
        <end position="131"/>
    </location>
</feature>
<name>A0A3M7T6B8_BRAPC</name>
<evidence type="ECO:0000256" key="2">
    <source>
        <dbReference type="ARBA" id="ARBA00023054"/>
    </source>
</evidence>
<keyword evidence="2" id="KW-0175">Coiled coil</keyword>
<feature type="compositionally biased region" description="Polar residues" evidence="4">
    <location>
        <begin position="260"/>
        <end position="279"/>
    </location>
</feature>
<proteinExistence type="predicted"/>
<dbReference type="Proteomes" id="UP000276133">
    <property type="component" value="Unassembled WGS sequence"/>
</dbReference>
<feature type="region of interest" description="Disordered" evidence="4">
    <location>
        <begin position="255"/>
        <end position="376"/>
    </location>
</feature>
<dbReference type="EMBL" id="REGN01000211">
    <property type="protein sequence ID" value="RNA43576.1"/>
    <property type="molecule type" value="Genomic_DNA"/>
</dbReference>
<feature type="domain" description="SH3" evidence="5">
    <location>
        <begin position="1"/>
        <end position="69"/>
    </location>
</feature>
<protein>
    <submittedName>
        <fullName evidence="6">SLIT-ROBO Rho GTPase-activating 1-like isoform X3</fullName>
    </submittedName>
</protein>
<feature type="compositionally biased region" description="Polar residues" evidence="4">
    <location>
        <begin position="342"/>
        <end position="376"/>
    </location>
</feature>
<dbReference type="InterPro" id="IPR036028">
    <property type="entry name" value="SH3-like_dom_sf"/>
</dbReference>
<organism evidence="6 7">
    <name type="scientific">Brachionus plicatilis</name>
    <name type="common">Marine rotifer</name>
    <name type="synonym">Brachionus muelleri</name>
    <dbReference type="NCBI Taxonomy" id="10195"/>
    <lineage>
        <taxon>Eukaryota</taxon>
        <taxon>Metazoa</taxon>
        <taxon>Spiralia</taxon>
        <taxon>Gnathifera</taxon>
        <taxon>Rotifera</taxon>
        <taxon>Eurotatoria</taxon>
        <taxon>Monogononta</taxon>
        <taxon>Pseudotrocha</taxon>
        <taxon>Ploima</taxon>
        <taxon>Brachionidae</taxon>
        <taxon>Brachionus</taxon>
    </lineage>
</organism>
<dbReference type="STRING" id="10195.A0A3M7T6B8"/>
<evidence type="ECO:0000313" key="6">
    <source>
        <dbReference type="EMBL" id="RNA43576.1"/>
    </source>
</evidence>
<gene>
    <name evidence="6" type="ORF">BpHYR1_019799</name>
</gene>
<dbReference type="PANTHER" id="PTHR14166">
    <property type="entry name" value="SLIT-ROBO RHO GTPASE ACTIVATING PROTEIN"/>
    <property type="match status" value="1"/>
</dbReference>
<dbReference type="InterPro" id="IPR051627">
    <property type="entry name" value="SLIT-ROBO_RhoGAP"/>
</dbReference>
<dbReference type="OrthoDB" id="207120at2759"/>
<sequence length="376" mass="41086">MSVALYDYNGRSEKELTFKKGSILAIRGQLSADWWQGSLLSPSSSATINSSTPTRIGYIPDKYIALRSSRKRIRSNASTPQTSLSQSSKANTSALMSTSMKDSLMSAKQPSGLASSSLNNISTPPSSRTVNEFSDIKESDILDDDNDSCSFTQYNSFRSMSIASQNTCTLPVKQRNYSTNSALSGYSTNTQNSQLSYYTMRTAKSDEQSSLDEILSNGKKKLKMNQIEDALASVLDDMKQLDFAKQEPKRPDLVIDLPLNYNTPTGAKNQAGRSFSLSAERSDKSDEPLKSVSTTSTESSLTSSSTSSIRLENEKFDKKKPPPLMKKPDKSEELMKKLGKSPSETNQSECESPTGSMQSSKPALATRLSNSKATDV</sequence>